<dbReference type="EMBL" id="WNDP01000010">
    <property type="protein sequence ID" value="KAF1027439.1"/>
    <property type="molecule type" value="Genomic_DNA"/>
</dbReference>
<accession>A0A833UEL6</accession>
<dbReference type="Pfam" id="PF16242">
    <property type="entry name" value="Pyrid_ox_like"/>
    <property type="match status" value="1"/>
</dbReference>
<dbReference type="SUPFAM" id="SSF50475">
    <property type="entry name" value="FMN-binding split barrel"/>
    <property type="match status" value="1"/>
</dbReference>
<gene>
    <name evidence="2" type="ORF">GAK29_00684</name>
</gene>
<evidence type="ECO:0000313" key="2">
    <source>
        <dbReference type="EMBL" id="KAF1027439.1"/>
    </source>
</evidence>
<dbReference type="InterPro" id="IPR038725">
    <property type="entry name" value="YdaG_split_barrel_FMN-bd"/>
</dbReference>
<reference evidence="3" key="1">
    <citation type="journal article" date="2020" name="MBio">
        <title>Horizontal gene transfer to a defensive symbiont with a reduced genome amongst a multipartite beetle microbiome.</title>
        <authorList>
            <person name="Waterworth S.C."/>
            <person name="Florez L.V."/>
            <person name="Rees E.R."/>
            <person name="Hertweck C."/>
            <person name="Kaltenpoth M."/>
            <person name="Kwan J.C."/>
        </authorList>
    </citation>
    <scope>NUCLEOTIDE SEQUENCE [LARGE SCALE GENOMIC DNA]</scope>
</reference>
<dbReference type="AlphaFoldDB" id="A0A833UEL6"/>
<proteinExistence type="predicted"/>
<dbReference type="PANTHER" id="PTHR34818">
    <property type="entry name" value="PROTEIN BLI-3"/>
    <property type="match status" value="1"/>
</dbReference>
<dbReference type="Proteomes" id="UP000490535">
    <property type="component" value="Unassembled WGS sequence"/>
</dbReference>
<organism evidence="2 3">
    <name type="scientific">Acinetobacter bereziniae</name>
    <name type="common">Acinetobacter genomosp. 10</name>
    <dbReference type="NCBI Taxonomy" id="106648"/>
    <lineage>
        <taxon>Bacteria</taxon>
        <taxon>Pseudomonadati</taxon>
        <taxon>Pseudomonadota</taxon>
        <taxon>Gammaproteobacteria</taxon>
        <taxon>Moraxellales</taxon>
        <taxon>Moraxellaceae</taxon>
        <taxon>Acinetobacter</taxon>
    </lineage>
</organism>
<dbReference type="InterPro" id="IPR012349">
    <property type="entry name" value="Split_barrel_FMN-bd"/>
</dbReference>
<sequence>MNDLKNEYEEINKLIKDIRFVMVTFVTDEGHLHSVPMTTQQNDFNGVIWFIGSKDSALAKNLPVHNQVNLGYSHISNNHYVSINGIAECVYDQEILDQLWSPAYNAFFEQGKSDPNIQLIRVICNGAQYWEGTGKLIGLFKLAKASISGETESLGISQSVKL</sequence>
<evidence type="ECO:0000313" key="3">
    <source>
        <dbReference type="Proteomes" id="UP000490535"/>
    </source>
</evidence>
<name>A0A833UEL6_ACIBZ</name>
<dbReference type="InterPro" id="IPR052917">
    <property type="entry name" value="Stress-Dev_Protein"/>
</dbReference>
<dbReference type="Gene3D" id="2.30.110.10">
    <property type="entry name" value="Electron Transport, Fmn-binding Protein, Chain A"/>
    <property type="match status" value="1"/>
</dbReference>
<protein>
    <recommendedName>
        <fullName evidence="1">General stress protein FMN-binding split barrel domain-containing protein</fullName>
    </recommendedName>
</protein>
<comment type="caution">
    <text evidence="2">The sequence shown here is derived from an EMBL/GenBank/DDBJ whole genome shotgun (WGS) entry which is preliminary data.</text>
</comment>
<feature type="domain" description="General stress protein FMN-binding split barrel" evidence="1">
    <location>
        <begin position="7"/>
        <end position="151"/>
    </location>
</feature>
<evidence type="ECO:0000259" key="1">
    <source>
        <dbReference type="Pfam" id="PF16242"/>
    </source>
</evidence>
<dbReference type="PANTHER" id="PTHR34818:SF1">
    <property type="entry name" value="PROTEIN BLI-3"/>
    <property type="match status" value="1"/>
</dbReference>